<keyword evidence="3" id="KW-0862">Zinc</keyword>
<keyword evidence="2 4" id="KW-0863">Zinc-finger</keyword>
<reference evidence="7" key="1">
    <citation type="submission" date="2021-01" db="EMBL/GenBank/DDBJ databases">
        <authorList>
            <person name="Corre E."/>
            <person name="Pelletier E."/>
            <person name="Niang G."/>
            <person name="Scheremetjew M."/>
            <person name="Finn R."/>
            <person name="Kale V."/>
            <person name="Holt S."/>
            <person name="Cochrane G."/>
            <person name="Meng A."/>
            <person name="Brown T."/>
            <person name="Cohen L."/>
        </authorList>
    </citation>
    <scope>NUCLEOTIDE SEQUENCE</scope>
    <source>
        <strain evidence="7">UTEX LB 985</strain>
    </source>
</reference>
<dbReference type="Pfam" id="PF13445">
    <property type="entry name" value="zf-RING_UBOX"/>
    <property type="match status" value="1"/>
</dbReference>
<dbReference type="InterPro" id="IPR017907">
    <property type="entry name" value="Znf_RING_CS"/>
</dbReference>
<keyword evidence="5" id="KW-0175">Coiled coil</keyword>
<dbReference type="InterPro" id="IPR039577">
    <property type="entry name" value="Rad18"/>
</dbReference>
<evidence type="ECO:0000256" key="2">
    <source>
        <dbReference type="ARBA" id="ARBA00022771"/>
    </source>
</evidence>
<dbReference type="SUPFAM" id="SSF57850">
    <property type="entry name" value="RING/U-box"/>
    <property type="match status" value="1"/>
</dbReference>
<evidence type="ECO:0000256" key="5">
    <source>
        <dbReference type="SAM" id="Coils"/>
    </source>
</evidence>
<evidence type="ECO:0000313" key="7">
    <source>
        <dbReference type="EMBL" id="CAD9479577.1"/>
    </source>
</evidence>
<dbReference type="GO" id="GO:0006301">
    <property type="term" value="P:DNA damage tolerance"/>
    <property type="evidence" value="ECO:0007669"/>
    <property type="project" value="InterPro"/>
</dbReference>
<evidence type="ECO:0000256" key="1">
    <source>
        <dbReference type="ARBA" id="ARBA00022723"/>
    </source>
</evidence>
<dbReference type="PROSITE" id="PS00518">
    <property type="entry name" value="ZF_RING_1"/>
    <property type="match status" value="1"/>
</dbReference>
<gene>
    <name evidence="7" type="ORF">CBRE1094_LOCUS24752</name>
</gene>
<protein>
    <recommendedName>
        <fullName evidence="6">RING-type domain-containing protein</fullName>
    </recommendedName>
</protein>
<feature type="coiled-coil region" evidence="5">
    <location>
        <begin position="224"/>
        <end position="293"/>
    </location>
</feature>
<dbReference type="PANTHER" id="PTHR14134:SF3">
    <property type="entry name" value="RING-CH-TYPE DOMAIN-CONTAINING PROTEIN"/>
    <property type="match status" value="1"/>
</dbReference>
<dbReference type="InterPro" id="IPR027370">
    <property type="entry name" value="Znf-RING_euk"/>
</dbReference>
<name>A0A7S2MF07_9EUKA</name>
<keyword evidence="1" id="KW-0479">Metal-binding</keyword>
<dbReference type="EMBL" id="HBGU01045499">
    <property type="protein sequence ID" value="CAD9479577.1"/>
    <property type="molecule type" value="Transcribed_RNA"/>
</dbReference>
<organism evidence="7">
    <name type="scientific">Haptolina brevifila</name>
    <dbReference type="NCBI Taxonomy" id="156173"/>
    <lineage>
        <taxon>Eukaryota</taxon>
        <taxon>Haptista</taxon>
        <taxon>Haptophyta</taxon>
        <taxon>Prymnesiophyceae</taxon>
        <taxon>Prymnesiales</taxon>
        <taxon>Prymnesiaceae</taxon>
        <taxon>Haptolina</taxon>
    </lineage>
</organism>
<dbReference type="GO" id="GO:0006513">
    <property type="term" value="P:protein monoubiquitination"/>
    <property type="evidence" value="ECO:0007669"/>
    <property type="project" value="InterPro"/>
</dbReference>
<accession>A0A7S2MF07</accession>
<evidence type="ECO:0000256" key="4">
    <source>
        <dbReference type="PROSITE-ProRule" id="PRU00175"/>
    </source>
</evidence>
<dbReference type="PANTHER" id="PTHR14134">
    <property type="entry name" value="E3 UBIQUITIN-PROTEIN LIGASE RAD18"/>
    <property type="match status" value="1"/>
</dbReference>
<dbReference type="GO" id="GO:0061630">
    <property type="term" value="F:ubiquitin protein ligase activity"/>
    <property type="evidence" value="ECO:0007669"/>
    <property type="project" value="InterPro"/>
</dbReference>
<dbReference type="AlphaFoldDB" id="A0A7S2MF07"/>
<dbReference type="GO" id="GO:0008270">
    <property type="term" value="F:zinc ion binding"/>
    <property type="evidence" value="ECO:0007669"/>
    <property type="project" value="UniProtKB-KW"/>
</dbReference>
<dbReference type="Gene3D" id="3.30.40.10">
    <property type="entry name" value="Zinc/RING finger domain, C3HC4 (zinc finger)"/>
    <property type="match status" value="1"/>
</dbReference>
<dbReference type="GO" id="GO:0003697">
    <property type="term" value="F:single-stranded DNA binding"/>
    <property type="evidence" value="ECO:0007669"/>
    <property type="project" value="InterPro"/>
</dbReference>
<proteinExistence type="predicted"/>
<dbReference type="SMART" id="SM00184">
    <property type="entry name" value="RING"/>
    <property type="match status" value="1"/>
</dbReference>
<dbReference type="PROSITE" id="PS50089">
    <property type="entry name" value="ZF_RING_2"/>
    <property type="match status" value="1"/>
</dbReference>
<dbReference type="InterPro" id="IPR013083">
    <property type="entry name" value="Znf_RING/FYVE/PHD"/>
</dbReference>
<feature type="domain" description="RING-type" evidence="6">
    <location>
        <begin position="99"/>
        <end position="144"/>
    </location>
</feature>
<evidence type="ECO:0000259" key="6">
    <source>
        <dbReference type="PROSITE" id="PS50089"/>
    </source>
</evidence>
<evidence type="ECO:0000256" key="3">
    <source>
        <dbReference type="ARBA" id="ARBA00022833"/>
    </source>
</evidence>
<dbReference type="InterPro" id="IPR001841">
    <property type="entry name" value="Znf_RING"/>
</dbReference>
<sequence>MDHPPSRDVLQARQRAWMQQRQAEMDRKQAVRSLGSVAAASGSGSGGGSSVDNAAVLDRLAVQIAERLQVEVRRENAKAVQDGAQVESLIERHISSHTCPICYELMAGKEHQPTLLFPCGHTFCAACLRMHLEKLDRKTCPYCRETVSSQAPNISLAQVIDGFVERQQSVSRGEVMPELLQGAEAAAQPKLPRQPYGAAPAGVSASALEAEIYAEQFRAFSMRSRVMRNQLEESRLEVRSLSERRQTAERVLEHLKGEAAAAAERLEAVRLELEVIEAQKAEQEAKVEQIACQQRNVEQMEGMVGQTHGQIEAERQRALLLVRNFNPSLADELQLEYDADLAAGQ</sequence>